<dbReference type="PROSITE" id="PS50937">
    <property type="entry name" value="HTH_MERR_2"/>
    <property type="match status" value="1"/>
</dbReference>
<dbReference type="PANTHER" id="PTHR30204">
    <property type="entry name" value="REDOX-CYCLING DRUG-SENSING TRANSCRIPTIONAL ACTIVATOR SOXR"/>
    <property type="match status" value="1"/>
</dbReference>
<dbReference type="Gene3D" id="1.10.1660.10">
    <property type="match status" value="1"/>
</dbReference>
<protein>
    <submittedName>
        <fullName evidence="3">MerR family transcriptional regulator</fullName>
    </submittedName>
</protein>
<dbReference type="InterPro" id="IPR000551">
    <property type="entry name" value="MerR-type_HTH_dom"/>
</dbReference>
<proteinExistence type="predicted"/>
<dbReference type="AlphaFoldDB" id="A0A7C4RUN4"/>
<evidence type="ECO:0000256" key="1">
    <source>
        <dbReference type="ARBA" id="ARBA00023125"/>
    </source>
</evidence>
<accession>A0A7C4RUN4</accession>
<dbReference type="InterPro" id="IPR009061">
    <property type="entry name" value="DNA-bd_dom_put_sf"/>
</dbReference>
<reference evidence="3" key="1">
    <citation type="journal article" date="2020" name="mSystems">
        <title>Genome- and Community-Level Interaction Insights into Carbon Utilization and Element Cycling Functions of Hydrothermarchaeota in Hydrothermal Sediment.</title>
        <authorList>
            <person name="Zhou Z."/>
            <person name="Liu Y."/>
            <person name="Xu W."/>
            <person name="Pan J."/>
            <person name="Luo Z.H."/>
            <person name="Li M."/>
        </authorList>
    </citation>
    <scope>NUCLEOTIDE SEQUENCE [LARGE SCALE GENOMIC DNA]</scope>
    <source>
        <strain evidence="3">SpSt-477</strain>
    </source>
</reference>
<dbReference type="EMBL" id="DSUH01000394">
    <property type="protein sequence ID" value="HGU34588.1"/>
    <property type="molecule type" value="Genomic_DNA"/>
</dbReference>
<dbReference type="GO" id="GO:0003700">
    <property type="term" value="F:DNA-binding transcription factor activity"/>
    <property type="evidence" value="ECO:0007669"/>
    <property type="project" value="InterPro"/>
</dbReference>
<dbReference type="PANTHER" id="PTHR30204:SF15">
    <property type="entry name" value="BLL5018 PROTEIN"/>
    <property type="match status" value="1"/>
</dbReference>
<dbReference type="CDD" id="cd04765">
    <property type="entry name" value="HTH_MlrA-like_sg2"/>
    <property type="match status" value="1"/>
</dbReference>
<sequence length="128" mass="15378">MPQSFRDETEKRDHVNCSEPSRKKRKLYYRIGEVSREVGVPVSVIRFWETRFTQIRPRRTASGQRLFRRQDIELLKTIHHLIHEKRYTIEGCIKALRDRDIILSAGDFRFIRDELIEIHRLLSTSINT</sequence>
<gene>
    <name evidence="3" type="ORF">ENS29_17350</name>
</gene>
<name>A0A7C4RUN4_9BACT</name>
<dbReference type="GO" id="GO:0003677">
    <property type="term" value="F:DNA binding"/>
    <property type="evidence" value="ECO:0007669"/>
    <property type="project" value="UniProtKB-KW"/>
</dbReference>
<evidence type="ECO:0000259" key="2">
    <source>
        <dbReference type="PROSITE" id="PS50937"/>
    </source>
</evidence>
<dbReference type="Pfam" id="PF13411">
    <property type="entry name" value="MerR_1"/>
    <property type="match status" value="1"/>
</dbReference>
<organism evidence="3">
    <name type="scientific">Desulfatirhabdium butyrativorans</name>
    <dbReference type="NCBI Taxonomy" id="340467"/>
    <lineage>
        <taxon>Bacteria</taxon>
        <taxon>Pseudomonadati</taxon>
        <taxon>Thermodesulfobacteriota</taxon>
        <taxon>Desulfobacteria</taxon>
        <taxon>Desulfobacterales</taxon>
        <taxon>Desulfatirhabdiaceae</taxon>
        <taxon>Desulfatirhabdium</taxon>
    </lineage>
</organism>
<dbReference type="SUPFAM" id="SSF46955">
    <property type="entry name" value="Putative DNA-binding domain"/>
    <property type="match status" value="1"/>
</dbReference>
<keyword evidence="1" id="KW-0238">DNA-binding</keyword>
<comment type="caution">
    <text evidence="3">The sequence shown here is derived from an EMBL/GenBank/DDBJ whole genome shotgun (WGS) entry which is preliminary data.</text>
</comment>
<dbReference type="InterPro" id="IPR047057">
    <property type="entry name" value="MerR_fam"/>
</dbReference>
<feature type="domain" description="HTH merR-type" evidence="2">
    <location>
        <begin position="28"/>
        <end position="98"/>
    </location>
</feature>
<evidence type="ECO:0000313" key="3">
    <source>
        <dbReference type="EMBL" id="HGU34588.1"/>
    </source>
</evidence>
<dbReference type="SMART" id="SM00422">
    <property type="entry name" value="HTH_MERR"/>
    <property type="match status" value="1"/>
</dbReference>